<reference evidence="2 3" key="1">
    <citation type="submission" date="2020-08" db="EMBL/GenBank/DDBJ databases">
        <authorList>
            <person name="Koutsovoulos G."/>
            <person name="Danchin GJ E."/>
        </authorList>
    </citation>
    <scope>NUCLEOTIDE SEQUENCE [LARGE SCALE GENOMIC DNA]</scope>
</reference>
<keyword evidence="1" id="KW-0472">Membrane</keyword>
<feature type="transmembrane region" description="Helical" evidence="1">
    <location>
        <begin position="28"/>
        <end position="51"/>
    </location>
</feature>
<sequence>MKTSQYSAVNNIQATISRMTIAEKIKRFIFILYFIYYFFLSRKNTIFYFLLINF</sequence>
<protein>
    <submittedName>
        <fullName evidence="2">Uncharacterized protein</fullName>
    </submittedName>
</protein>
<evidence type="ECO:0000313" key="3">
    <source>
        <dbReference type="Proteomes" id="UP000580250"/>
    </source>
</evidence>
<evidence type="ECO:0000313" key="2">
    <source>
        <dbReference type="EMBL" id="CAD2138257.1"/>
    </source>
</evidence>
<comment type="caution">
    <text evidence="2">The sequence shown here is derived from an EMBL/GenBank/DDBJ whole genome shotgun (WGS) entry which is preliminary data.</text>
</comment>
<gene>
    <name evidence="2" type="ORF">MENT_LOCUS5725</name>
</gene>
<organism evidence="2 3">
    <name type="scientific">Meloidogyne enterolobii</name>
    <name type="common">Root-knot nematode worm</name>
    <name type="synonym">Meloidogyne mayaguensis</name>
    <dbReference type="NCBI Taxonomy" id="390850"/>
    <lineage>
        <taxon>Eukaryota</taxon>
        <taxon>Metazoa</taxon>
        <taxon>Ecdysozoa</taxon>
        <taxon>Nematoda</taxon>
        <taxon>Chromadorea</taxon>
        <taxon>Rhabditida</taxon>
        <taxon>Tylenchina</taxon>
        <taxon>Tylenchomorpha</taxon>
        <taxon>Tylenchoidea</taxon>
        <taxon>Meloidogynidae</taxon>
        <taxon>Meloidogyninae</taxon>
        <taxon>Meloidogyne</taxon>
    </lineage>
</organism>
<accession>A0A6V7TYW4</accession>
<dbReference type="AlphaFoldDB" id="A0A6V7TYW4"/>
<name>A0A6V7TYW4_MELEN</name>
<dbReference type="EMBL" id="CAJEWN010000021">
    <property type="protein sequence ID" value="CAD2138257.1"/>
    <property type="molecule type" value="Genomic_DNA"/>
</dbReference>
<keyword evidence="1" id="KW-1133">Transmembrane helix</keyword>
<dbReference type="Proteomes" id="UP000580250">
    <property type="component" value="Unassembled WGS sequence"/>
</dbReference>
<evidence type="ECO:0000256" key="1">
    <source>
        <dbReference type="SAM" id="Phobius"/>
    </source>
</evidence>
<keyword evidence="1" id="KW-0812">Transmembrane</keyword>
<proteinExistence type="predicted"/>